<feature type="chain" id="PRO_5004724669" evidence="1">
    <location>
        <begin position="26"/>
        <end position="159"/>
    </location>
</feature>
<organism evidence="2 3">
    <name type="scientific">Asticcacaulis benevestitus DSM 16100 = ATCC BAA-896</name>
    <dbReference type="NCBI Taxonomy" id="1121022"/>
    <lineage>
        <taxon>Bacteria</taxon>
        <taxon>Pseudomonadati</taxon>
        <taxon>Pseudomonadota</taxon>
        <taxon>Alphaproteobacteria</taxon>
        <taxon>Caulobacterales</taxon>
        <taxon>Caulobacteraceae</taxon>
        <taxon>Asticcacaulis</taxon>
    </lineage>
</organism>
<protein>
    <submittedName>
        <fullName evidence="2">Uncharacterized protein</fullName>
    </submittedName>
</protein>
<evidence type="ECO:0000313" key="3">
    <source>
        <dbReference type="Proteomes" id="UP000017837"/>
    </source>
</evidence>
<accession>V4Q7D9</accession>
<dbReference type="PATRIC" id="fig|1121022.4.peg.1087"/>
<name>V4Q7D9_9CAUL</name>
<dbReference type="RefSeq" id="WP_018081794.1">
    <property type="nucleotide sequence ID" value="NZ_AQWM01000007.1"/>
</dbReference>
<sequence>MNRVCHLAIAFAVCASAALPTSSFAQTGAELVEAGKILYWWATEGGPKLQKALGTHGFEAAEIPHPFFVVNQVDRPVTIYIESESCERAPLQLDAASYNNLTCETNEGDRDFNVSVGRVSYGVSAGDLIYIEQLPDGSLEIFDHTAEFMAKAQREGLVQ</sequence>
<dbReference type="AlphaFoldDB" id="V4Q7D9"/>
<evidence type="ECO:0000256" key="1">
    <source>
        <dbReference type="SAM" id="SignalP"/>
    </source>
</evidence>
<evidence type="ECO:0000313" key="2">
    <source>
        <dbReference type="EMBL" id="ESQ93770.1"/>
    </source>
</evidence>
<comment type="caution">
    <text evidence="2">The sequence shown here is derived from an EMBL/GenBank/DDBJ whole genome shotgun (WGS) entry which is preliminary data.</text>
</comment>
<keyword evidence="1" id="KW-0732">Signal</keyword>
<gene>
    <name evidence="2" type="ORF">ABENE_05470</name>
</gene>
<proteinExistence type="predicted"/>
<dbReference type="EMBL" id="AWGB01000007">
    <property type="protein sequence ID" value="ESQ93770.1"/>
    <property type="molecule type" value="Genomic_DNA"/>
</dbReference>
<feature type="signal peptide" evidence="1">
    <location>
        <begin position="1"/>
        <end position="25"/>
    </location>
</feature>
<reference evidence="2 3" key="1">
    <citation type="journal article" date="2014" name="Nature">
        <title>Sequential evolution of bacterial morphology by co-option of a developmental regulator.</title>
        <authorList>
            <person name="Jiang C."/>
            <person name="Brown P.J."/>
            <person name="Ducret A."/>
            <person name="Brun Y.V."/>
        </authorList>
    </citation>
    <scope>NUCLEOTIDE SEQUENCE [LARGE SCALE GENOMIC DNA]</scope>
    <source>
        <strain evidence="2 3">DSM 16100</strain>
    </source>
</reference>
<dbReference type="Proteomes" id="UP000017837">
    <property type="component" value="Unassembled WGS sequence"/>
</dbReference>
<keyword evidence="3" id="KW-1185">Reference proteome</keyword>